<comment type="subcellular location">
    <subcellularLocation>
        <location evidence="1">Cell membrane</location>
        <topology evidence="1">Multi-pass membrane protein</topology>
    </subcellularLocation>
</comment>
<name>A0A1B7XC09_9BACT</name>
<dbReference type="Pfam" id="PF03899">
    <property type="entry name" value="ATP-synt_I"/>
    <property type="match status" value="1"/>
</dbReference>
<evidence type="ECO:0008006" key="9">
    <source>
        <dbReference type="Google" id="ProtNLM"/>
    </source>
</evidence>
<evidence type="ECO:0000256" key="2">
    <source>
        <dbReference type="ARBA" id="ARBA00022475"/>
    </source>
</evidence>
<feature type="transmembrane region" description="Helical" evidence="6">
    <location>
        <begin position="26"/>
        <end position="47"/>
    </location>
</feature>
<dbReference type="AlphaFoldDB" id="A0A1B7XC09"/>
<evidence type="ECO:0000256" key="3">
    <source>
        <dbReference type="ARBA" id="ARBA00022692"/>
    </source>
</evidence>
<keyword evidence="3 6" id="KW-0812">Transmembrane</keyword>
<dbReference type="GO" id="GO:0005886">
    <property type="term" value="C:plasma membrane"/>
    <property type="evidence" value="ECO:0007669"/>
    <property type="project" value="UniProtKB-SubCell"/>
</dbReference>
<evidence type="ECO:0000256" key="1">
    <source>
        <dbReference type="ARBA" id="ARBA00004651"/>
    </source>
</evidence>
<keyword evidence="4 6" id="KW-1133">Transmembrane helix</keyword>
<gene>
    <name evidence="7" type="ORF">SP90_10230</name>
</gene>
<dbReference type="STRING" id="1560234.SP90_10230"/>
<reference evidence="7 8" key="1">
    <citation type="submission" date="2015-01" db="EMBL/GenBank/DDBJ databases">
        <title>Desulfovibrio sp. JC271 draft genome sequence.</title>
        <authorList>
            <person name="Shivani Y."/>
            <person name="Subhash Y."/>
            <person name="Sasikala C."/>
            <person name="Ramana C.V."/>
        </authorList>
    </citation>
    <scope>NUCLEOTIDE SEQUENCE [LARGE SCALE GENOMIC DNA]</scope>
    <source>
        <strain evidence="7 8">JC271</strain>
    </source>
</reference>
<feature type="transmembrane region" description="Helical" evidence="6">
    <location>
        <begin position="84"/>
        <end position="108"/>
    </location>
</feature>
<comment type="caution">
    <text evidence="7">The sequence shown here is derived from an EMBL/GenBank/DDBJ whole genome shotgun (WGS) entry which is preliminary data.</text>
</comment>
<proteinExistence type="predicted"/>
<evidence type="ECO:0000313" key="7">
    <source>
        <dbReference type="EMBL" id="OBQ50281.1"/>
    </source>
</evidence>
<keyword evidence="2" id="KW-1003">Cell membrane</keyword>
<keyword evidence="5 6" id="KW-0472">Membrane</keyword>
<dbReference type="InterPro" id="IPR005598">
    <property type="entry name" value="ATP_synth_I"/>
</dbReference>
<evidence type="ECO:0000256" key="4">
    <source>
        <dbReference type="ARBA" id="ARBA00022989"/>
    </source>
</evidence>
<evidence type="ECO:0000313" key="8">
    <source>
        <dbReference type="Proteomes" id="UP000091979"/>
    </source>
</evidence>
<protein>
    <recommendedName>
        <fullName evidence="9">ATP synthase subunit I</fullName>
    </recommendedName>
</protein>
<feature type="transmembrane region" description="Helical" evidence="6">
    <location>
        <begin position="53"/>
        <end position="72"/>
    </location>
</feature>
<organism evidence="7 8">
    <name type="scientific">Halodesulfovibrio spirochaetisodalis</name>
    <dbReference type="NCBI Taxonomy" id="1560234"/>
    <lineage>
        <taxon>Bacteria</taxon>
        <taxon>Pseudomonadati</taxon>
        <taxon>Thermodesulfobacteriota</taxon>
        <taxon>Desulfovibrionia</taxon>
        <taxon>Desulfovibrionales</taxon>
        <taxon>Desulfovibrionaceae</taxon>
        <taxon>Halodesulfovibrio</taxon>
    </lineage>
</organism>
<accession>A0A1B7XC09</accession>
<sequence>MMKDFSEKIEKQLYFKGFRLPDIRSILRIQIQICGIAIVAALCTVWFSVWPITFAIGAVIATYSFFSVAKFIQQIILREYDRSMLWGMLFRFYGRLLIVGVVVAALIVKAHVPMMALVSGLATSMVTMLIWMISRQNERKTKEA</sequence>
<dbReference type="Proteomes" id="UP000091979">
    <property type="component" value="Unassembled WGS sequence"/>
</dbReference>
<feature type="transmembrane region" description="Helical" evidence="6">
    <location>
        <begin position="114"/>
        <end position="133"/>
    </location>
</feature>
<dbReference type="EMBL" id="JXMS01000016">
    <property type="protein sequence ID" value="OBQ50281.1"/>
    <property type="molecule type" value="Genomic_DNA"/>
</dbReference>
<dbReference type="PATRIC" id="fig|1560234.3.peg.886"/>
<evidence type="ECO:0000256" key="5">
    <source>
        <dbReference type="ARBA" id="ARBA00023136"/>
    </source>
</evidence>
<keyword evidence="8" id="KW-1185">Reference proteome</keyword>
<evidence type="ECO:0000256" key="6">
    <source>
        <dbReference type="SAM" id="Phobius"/>
    </source>
</evidence>